<evidence type="ECO:0000313" key="4">
    <source>
        <dbReference type="Proteomes" id="UP000076761"/>
    </source>
</evidence>
<feature type="compositionally biased region" description="Basic and acidic residues" evidence="1">
    <location>
        <begin position="285"/>
        <end position="303"/>
    </location>
</feature>
<dbReference type="Proteomes" id="UP000076761">
    <property type="component" value="Unassembled WGS sequence"/>
</dbReference>
<feature type="compositionally biased region" description="Low complexity" evidence="1">
    <location>
        <begin position="333"/>
        <end position="347"/>
    </location>
</feature>
<dbReference type="Pfam" id="PF12400">
    <property type="entry name" value="STIMATE"/>
    <property type="match status" value="1"/>
</dbReference>
<evidence type="ECO:0000313" key="3">
    <source>
        <dbReference type="EMBL" id="KZT24559.1"/>
    </source>
</evidence>
<reference evidence="3 4" key="1">
    <citation type="journal article" date="2016" name="Mol. Biol. Evol.">
        <title>Comparative Genomics of Early-Diverging Mushroom-Forming Fungi Provides Insights into the Origins of Lignocellulose Decay Capabilities.</title>
        <authorList>
            <person name="Nagy L.G."/>
            <person name="Riley R."/>
            <person name="Tritt A."/>
            <person name="Adam C."/>
            <person name="Daum C."/>
            <person name="Floudas D."/>
            <person name="Sun H."/>
            <person name="Yadav J.S."/>
            <person name="Pangilinan J."/>
            <person name="Larsson K.H."/>
            <person name="Matsuura K."/>
            <person name="Barry K."/>
            <person name="Labutti K."/>
            <person name="Kuo R."/>
            <person name="Ohm R.A."/>
            <person name="Bhattacharya S.S."/>
            <person name="Shirouzu T."/>
            <person name="Yoshinaga Y."/>
            <person name="Martin F.M."/>
            <person name="Grigoriev I.V."/>
            <person name="Hibbett D.S."/>
        </authorList>
    </citation>
    <scope>NUCLEOTIDE SEQUENCE [LARGE SCALE GENOMIC DNA]</scope>
    <source>
        <strain evidence="3 4">HHB14362 ss-1</strain>
    </source>
</reference>
<evidence type="ECO:0000256" key="1">
    <source>
        <dbReference type="SAM" id="MobiDB-lite"/>
    </source>
</evidence>
<protein>
    <submittedName>
        <fullName evidence="3">Uncharacterized protein</fullName>
    </submittedName>
</protein>
<gene>
    <name evidence="3" type="ORF">NEOLEDRAFT_1094372</name>
</gene>
<dbReference type="STRING" id="1314782.A0A165S1V4"/>
<feature type="transmembrane region" description="Helical" evidence="2">
    <location>
        <begin position="203"/>
        <end position="224"/>
    </location>
</feature>
<dbReference type="PANTHER" id="PTHR31735:SF1">
    <property type="entry name" value="VACUOLAR MEMBRANE PROTEIN YPL162C"/>
    <property type="match status" value="1"/>
</dbReference>
<proteinExistence type="predicted"/>
<dbReference type="AlphaFoldDB" id="A0A165S1V4"/>
<feature type="region of interest" description="Disordered" evidence="1">
    <location>
        <begin position="256"/>
        <end position="374"/>
    </location>
</feature>
<dbReference type="OrthoDB" id="431202at2759"/>
<dbReference type="GO" id="GO:0016020">
    <property type="term" value="C:membrane"/>
    <property type="evidence" value="ECO:0007669"/>
    <property type="project" value="TreeGrafter"/>
</dbReference>
<organism evidence="3 4">
    <name type="scientific">Neolentinus lepideus HHB14362 ss-1</name>
    <dbReference type="NCBI Taxonomy" id="1314782"/>
    <lineage>
        <taxon>Eukaryota</taxon>
        <taxon>Fungi</taxon>
        <taxon>Dikarya</taxon>
        <taxon>Basidiomycota</taxon>
        <taxon>Agaricomycotina</taxon>
        <taxon>Agaricomycetes</taxon>
        <taxon>Gloeophyllales</taxon>
        <taxon>Gloeophyllaceae</taxon>
        <taxon>Neolentinus</taxon>
    </lineage>
</organism>
<dbReference type="InParanoid" id="A0A165S1V4"/>
<dbReference type="PANTHER" id="PTHR31735">
    <property type="entry name" value="VACUOLAR MEMBRANE PROTEIN YPL162C"/>
    <property type="match status" value="1"/>
</dbReference>
<keyword evidence="2" id="KW-0472">Membrane</keyword>
<sequence length="441" mass="48704">MHLARTFIPVLSGDADEPPLESPFDDLPVDQRSCKLLGPTALIVQGVMGVLVILSLVYKRQRETPKRPWRIWLFDVSKQVFGQLFVHGMNVLISDVGAHRGAGNACVYYFLNILIDTTIGVAIIYLFLHLSTNLLAVKLKLKGFESGQYGNPPSITYWARQAAVYVLAITTMKLLVIALFSLFPGIFQIGAWLLAWLGPTDAVQVIFVMGIFPIMMNIIQFWLIDSIVKASASAVNLPADPSRPSADADREPLFHASEDESDDDDNPHRFDIENQRTSTSRSRSRSRDPFKPEILHPAAEEVKPTASGSATPGTGETLVDSYAPHAYPPSLVSNSTASSRPTSASPPLMKRKYKRSPPPPLLPRSPLQPAINSPLPSTAQLQARVVKDKENASHMEWDAWDEGDNWAERVGEEDWTGNRIGQMKGLVDNMWTSASPIVQAR</sequence>
<feature type="transmembrane region" description="Helical" evidence="2">
    <location>
        <begin position="36"/>
        <end position="57"/>
    </location>
</feature>
<evidence type="ECO:0000256" key="2">
    <source>
        <dbReference type="SAM" id="Phobius"/>
    </source>
</evidence>
<feature type="transmembrane region" description="Helical" evidence="2">
    <location>
        <begin position="69"/>
        <end position="87"/>
    </location>
</feature>
<feature type="transmembrane region" description="Helical" evidence="2">
    <location>
        <begin position="107"/>
        <end position="128"/>
    </location>
</feature>
<dbReference type="InterPro" id="IPR022127">
    <property type="entry name" value="STIMATE/YPL162C"/>
</dbReference>
<name>A0A165S1V4_9AGAM</name>
<keyword evidence="4" id="KW-1185">Reference proteome</keyword>
<keyword evidence="2" id="KW-0812">Transmembrane</keyword>
<dbReference type="EMBL" id="KV425577">
    <property type="protein sequence ID" value="KZT24559.1"/>
    <property type="molecule type" value="Genomic_DNA"/>
</dbReference>
<accession>A0A165S1V4</accession>
<feature type="transmembrane region" description="Helical" evidence="2">
    <location>
        <begin position="174"/>
        <end position="197"/>
    </location>
</feature>
<keyword evidence="2" id="KW-1133">Transmembrane helix</keyword>